<organism evidence="1">
    <name type="scientific">Oryza barthii</name>
    <dbReference type="NCBI Taxonomy" id="65489"/>
    <lineage>
        <taxon>Eukaryota</taxon>
        <taxon>Viridiplantae</taxon>
        <taxon>Streptophyta</taxon>
        <taxon>Embryophyta</taxon>
        <taxon>Tracheophyta</taxon>
        <taxon>Spermatophyta</taxon>
        <taxon>Magnoliopsida</taxon>
        <taxon>Liliopsida</taxon>
        <taxon>Poales</taxon>
        <taxon>Poaceae</taxon>
        <taxon>BOP clade</taxon>
        <taxon>Oryzoideae</taxon>
        <taxon>Oryzeae</taxon>
        <taxon>Oryzinae</taxon>
        <taxon>Oryza</taxon>
    </lineage>
</organism>
<dbReference type="Proteomes" id="UP000026960">
    <property type="component" value="Chromosome 5"/>
</dbReference>
<keyword evidence="2" id="KW-1185">Reference proteome</keyword>
<reference evidence="1" key="2">
    <citation type="submission" date="2015-03" db="UniProtKB">
        <authorList>
            <consortium name="EnsemblPlants"/>
        </authorList>
    </citation>
    <scope>IDENTIFICATION</scope>
</reference>
<protein>
    <submittedName>
        <fullName evidence="1">Uncharacterized protein</fullName>
    </submittedName>
</protein>
<dbReference type="PaxDb" id="65489-OBART05G11150.1"/>
<proteinExistence type="predicted"/>
<dbReference type="HOGENOM" id="CLU_180342_0_0_1"/>
<dbReference type="AlphaFoldDB" id="A0A0D3G5W3"/>
<accession>A0A0D3G5W3</accession>
<evidence type="ECO:0000313" key="2">
    <source>
        <dbReference type="Proteomes" id="UP000026960"/>
    </source>
</evidence>
<sequence>MVYARGIGQWLTRGGGINDGSRQSELEKMMPISVHDASFSTVLEGGVVARLDLVQNDGNGDEIMTTSRRARPKAGDDTVAFPLICCTIEDEIKRRNLRNGE</sequence>
<dbReference type="EnsemblPlants" id="OBART05G11150.1">
    <property type="protein sequence ID" value="OBART05G11150.1"/>
    <property type="gene ID" value="OBART05G11150"/>
</dbReference>
<name>A0A0D3G5W3_9ORYZ</name>
<reference evidence="1" key="1">
    <citation type="journal article" date="2009" name="Rice">
        <title>De Novo Next Generation Sequencing of Plant Genomes.</title>
        <authorList>
            <person name="Rounsley S."/>
            <person name="Marri P.R."/>
            <person name="Yu Y."/>
            <person name="He R."/>
            <person name="Sisneros N."/>
            <person name="Goicoechea J.L."/>
            <person name="Lee S.J."/>
            <person name="Angelova A."/>
            <person name="Kudrna D."/>
            <person name="Luo M."/>
            <person name="Affourtit J."/>
            <person name="Desany B."/>
            <person name="Knight J."/>
            <person name="Niazi F."/>
            <person name="Egholm M."/>
            <person name="Wing R.A."/>
        </authorList>
    </citation>
    <scope>NUCLEOTIDE SEQUENCE [LARGE SCALE GENOMIC DNA]</scope>
    <source>
        <strain evidence="1">cv. IRGC 105608</strain>
    </source>
</reference>
<evidence type="ECO:0000313" key="1">
    <source>
        <dbReference type="EnsemblPlants" id="OBART05G11150.1"/>
    </source>
</evidence>
<dbReference type="Gramene" id="OBART05G11150.1">
    <property type="protein sequence ID" value="OBART05G11150.1"/>
    <property type="gene ID" value="OBART05G11150"/>
</dbReference>